<keyword evidence="3" id="KW-1185">Reference proteome</keyword>
<dbReference type="EMBL" id="BSXW01000077">
    <property type="protein sequence ID" value="GMF11493.1"/>
    <property type="molecule type" value="Genomic_DNA"/>
</dbReference>
<accession>A0A9W6TE44</accession>
<organism evidence="2 3">
    <name type="scientific">Phytophthora lilii</name>
    <dbReference type="NCBI Taxonomy" id="2077276"/>
    <lineage>
        <taxon>Eukaryota</taxon>
        <taxon>Sar</taxon>
        <taxon>Stramenopiles</taxon>
        <taxon>Oomycota</taxon>
        <taxon>Peronosporomycetes</taxon>
        <taxon>Peronosporales</taxon>
        <taxon>Peronosporaceae</taxon>
        <taxon>Phytophthora</taxon>
    </lineage>
</organism>
<protein>
    <submittedName>
        <fullName evidence="2">Unnamed protein product</fullName>
    </submittedName>
</protein>
<evidence type="ECO:0000256" key="1">
    <source>
        <dbReference type="SAM" id="MobiDB-lite"/>
    </source>
</evidence>
<gene>
    <name evidence="2" type="ORF">Plil01_000219100</name>
</gene>
<comment type="caution">
    <text evidence="2">The sequence shown here is derived from an EMBL/GenBank/DDBJ whole genome shotgun (WGS) entry which is preliminary data.</text>
</comment>
<evidence type="ECO:0000313" key="2">
    <source>
        <dbReference type="EMBL" id="GMF11493.1"/>
    </source>
</evidence>
<reference evidence="2" key="1">
    <citation type="submission" date="2023-04" db="EMBL/GenBank/DDBJ databases">
        <title>Phytophthora lilii NBRC 32176.</title>
        <authorList>
            <person name="Ichikawa N."/>
            <person name="Sato H."/>
            <person name="Tonouchi N."/>
        </authorList>
    </citation>
    <scope>NUCLEOTIDE SEQUENCE</scope>
    <source>
        <strain evidence="2">NBRC 32176</strain>
    </source>
</reference>
<dbReference type="AlphaFoldDB" id="A0A9W6TE44"/>
<dbReference type="Proteomes" id="UP001165083">
    <property type="component" value="Unassembled WGS sequence"/>
</dbReference>
<evidence type="ECO:0000313" key="3">
    <source>
        <dbReference type="Proteomes" id="UP001165083"/>
    </source>
</evidence>
<proteinExistence type="predicted"/>
<dbReference type="OrthoDB" id="111678at2759"/>
<feature type="region of interest" description="Disordered" evidence="1">
    <location>
        <begin position="275"/>
        <end position="295"/>
    </location>
</feature>
<sequence>MAMPSFAKARREAGPPGGQSVTLEFLQSLSDAGKKEALQSAMAWCSTKELRSFCSGMGVRVRSKEYAVYHTKAGYAELLSQLLRARSASKGLAVGPAPAPLVVAPVERTRKTKNCNLRLLNVLFSDAMAPFLGAMNAEPTQLELASGTVGGNNPFWTRLRAEFISSKPEYSRIAFDETSLAGFDLSTPVPHSSTKLSEMWSELWGAYNSALIRFTHSTDPDVEFVDCCPSRSDVFYMRCWLNVKPDLLSDICAKIPASIVNSISLSSAMSGSEESSSAVVEHAEHTTPSRKRPRNVMNRVTKMTELVVRPDAPSISAGRASLLGSIRDAVETLTMARGLDLGSEVEETVRCELQYCTKRLKRIQQDEREVMEEHKEEEDE</sequence>
<name>A0A9W6TE44_9STRA</name>